<dbReference type="PANTHER" id="PTHR40626">
    <property type="entry name" value="MIP31509P"/>
    <property type="match status" value="1"/>
</dbReference>
<sequence length="616" mass="68915">MTRHVKRDEEAGGPGLGVLETRKRARRGPDGRIIERPSKRMLRAGIATVKKITSSTGDSPRSQSQQGPQAPVSPPQSFRSSDSYNSTGIDNTGHTLTPIDAEERSQNYGTSFDSANDLTHTELNWPSDGGVGMGNELFEEVFNPDTASSFNQPFTTMNNYHWLFDASSMKDAFYAEDFSSIPPMDALMPPAQVPERTSTSAISKRREIKHGFSPTVIYGERQPRNLFFPKYSRSHIADSPAARDIDLAATEIQFDEITEDVRKSIMDLISDVMPITLQGNQIDADSSLLSLAAMQDYCDLFFTRFNSAYPLLHQATFDPSQNEPLLAISVLLLGATYSTRNAHQMAVGIHDTLRPRIFSHPSFAAQPDLWVLQTILLVECFVLKGYITPSASSRPRHLNALSRIVLLHGLMSVAWDLRRRDQTSLGADGDALGTWKARIARSYDLWLTDFDADCLNMKLNPMYNLRKFTGLKTATHAIYHAAHIVLNVEVLDLQIAAGSPHILGRKVGQSDYDRSRRVIEKWMNEDVRGAAKAAWHASRIVSDSVMNLNDWDENDVFHYPWCLYLATLVCWAFHLPSSVNGHHAVGRRRIDDPLYDAKSEMTSLVVAYYGQMGDRT</sequence>
<dbReference type="GO" id="GO:0008270">
    <property type="term" value="F:zinc ion binding"/>
    <property type="evidence" value="ECO:0007669"/>
    <property type="project" value="UniProtKB-KW"/>
</dbReference>
<feature type="compositionally biased region" description="Polar residues" evidence="7">
    <location>
        <begin position="75"/>
        <end position="95"/>
    </location>
</feature>
<dbReference type="Pfam" id="PF04082">
    <property type="entry name" value="Fungal_trans"/>
    <property type="match status" value="1"/>
</dbReference>
<evidence type="ECO:0000313" key="10">
    <source>
        <dbReference type="Proteomes" id="UP000053317"/>
    </source>
</evidence>
<protein>
    <recommendedName>
        <fullName evidence="8">Xylanolytic transcriptional activator regulatory domain-containing protein</fullName>
    </recommendedName>
</protein>
<keyword evidence="6" id="KW-0539">Nucleus</keyword>
<evidence type="ECO:0000256" key="7">
    <source>
        <dbReference type="SAM" id="MobiDB-lite"/>
    </source>
</evidence>
<dbReference type="GO" id="GO:0000785">
    <property type="term" value="C:chromatin"/>
    <property type="evidence" value="ECO:0007669"/>
    <property type="project" value="TreeGrafter"/>
</dbReference>
<dbReference type="AlphaFoldDB" id="A0A0G2G7M7"/>
<proteinExistence type="predicted"/>
<comment type="caution">
    <text evidence="9">The sequence shown here is derived from an EMBL/GenBank/DDBJ whole genome shotgun (WGS) entry which is preliminary data.</text>
</comment>
<dbReference type="GO" id="GO:0000978">
    <property type="term" value="F:RNA polymerase II cis-regulatory region sequence-specific DNA binding"/>
    <property type="evidence" value="ECO:0007669"/>
    <property type="project" value="InterPro"/>
</dbReference>
<evidence type="ECO:0000313" key="9">
    <source>
        <dbReference type="EMBL" id="KKY19713.1"/>
    </source>
</evidence>
<evidence type="ECO:0000256" key="4">
    <source>
        <dbReference type="ARBA" id="ARBA00022771"/>
    </source>
</evidence>
<evidence type="ECO:0000259" key="8">
    <source>
        <dbReference type="Pfam" id="PF04082"/>
    </source>
</evidence>
<feature type="domain" description="Xylanolytic transcriptional activator regulatory" evidence="8">
    <location>
        <begin position="299"/>
        <end position="381"/>
    </location>
</feature>
<feature type="compositionally biased region" description="Polar residues" evidence="7">
    <location>
        <begin position="51"/>
        <end position="68"/>
    </location>
</feature>
<reference evidence="9 10" key="2">
    <citation type="submission" date="2015-05" db="EMBL/GenBank/DDBJ databases">
        <authorList>
            <person name="Morales-Cruz A."/>
            <person name="Amrine K.C."/>
            <person name="Cantu D."/>
        </authorList>
    </citation>
    <scope>NUCLEOTIDE SEQUENCE [LARGE SCALE GENOMIC DNA]</scope>
    <source>
        <strain evidence="9">UCRPC4</strain>
    </source>
</reference>
<keyword evidence="4" id="KW-0863">Zinc-finger</keyword>
<dbReference type="InterPro" id="IPR051059">
    <property type="entry name" value="VerF-like"/>
</dbReference>
<dbReference type="InterPro" id="IPR007219">
    <property type="entry name" value="XnlR_reg_dom"/>
</dbReference>
<evidence type="ECO:0000256" key="1">
    <source>
        <dbReference type="ARBA" id="ARBA00004123"/>
    </source>
</evidence>
<dbReference type="EMBL" id="LCWF01000106">
    <property type="protein sequence ID" value="KKY19713.1"/>
    <property type="molecule type" value="Genomic_DNA"/>
</dbReference>
<keyword evidence="10" id="KW-1185">Reference proteome</keyword>
<dbReference type="OrthoDB" id="1405595at2759"/>
<dbReference type="CDD" id="cd12148">
    <property type="entry name" value="fungal_TF_MHR"/>
    <property type="match status" value="1"/>
</dbReference>
<comment type="subcellular location">
    <subcellularLocation>
        <location evidence="1">Nucleus</location>
    </subcellularLocation>
</comment>
<reference evidence="9 10" key="1">
    <citation type="submission" date="2015-05" db="EMBL/GenBank/DDBJ databases">
        <title>Distinctive expansion of gene families associated with plant cell wall degradation and secondary metabolism in the genomes of grapevine trunk pathogens.</title>
        <authorList>
            <person name="Lawrence D.P."/>
            <person name="Travadon R."/>
            <person name="Rolshausen P.E."/>
            <person name="Baumgartner K."/>
        </authorList>
    </citation>
    <scope>NUCLEOTIDE SEQUENCE [LARGE SCALE GENOMIC DNA]</scope>
    <source>
        <strain evidence="9">UCRPC4</strain>
    </source>
</reference>
<feature type="compositionally biased region" description="Basic and acidic residues" evidence="7">
    <location>
        <begin position="1"/>
        <end position="10"/>
    </location>
</feature>
<keyword evidence="2" id="KW-0479">Metal-binding</keyword>
<evidence type="ECO:0000256" key="5">
    <source>
        <dbReference type="ARBA" id="ARBA00022833"/>
    </source>
</evidence>
<organism evidence="9 10">
    <name type="scientific">Phaeomoniella chlamydospora</name>
    <name type="common">Phaeoacremonium chlamydosporum</name>
    <dbReference type="NCBI Taxonomy" id="158046"/>
    <lineage>
        <taxon>Eukaryota</taxon>
        <taxon>Fungi</taxon>
        <taxon>Dikarya</taxon>
        <taxon>Ascomycota</taxon>
        <taxon>Pezizomycotina</taxon>
        <taxon>Eurotiomycetes</taxon>
        <taxon>Chaetothyriomycetidae</taxon>
        <taxon>Phaeomoniellales</taxon>
        <taxon>Phaeomoniellaceae</taxon>
        <taxon>Phaeomoniella</taxon>
    </lineage>
</organism>
<keyword evidence="3" id="KW-0677">Repeat</keyword>
<dbReference type="PANTHER" id="PTHR40626:SF18">
    <property type="entry name" value="NICOTINATE CATABOLISM CLUSTER-SPECIFIC TRANSCRIPTION FACTOR"/>
    <property type="match status" value="1"/>
</dbReference>
<dbReference type="Proteomes" id="UP000053317">
    <property type="component" value="Unassembled WGS sequence"/>
</dbReference>
<dbReference type="GO" id="GO:0000981">
    <property type="term" value="F:DNA-binding transcription factor activity, RNA polymerase II-specific"/>
    <property type="evidence" value="ECO:0007669"/>
    <property type="project" value="InterPro"/>
</dbReference>
<keyword evidence="5" id="KW-0862">Zinc</keyword>
<dbReference type="GO" id="GO:0006351">
    <property type="term" value="P:DNA-templated transcription"/>
    <property type="evidence" value="ECO:0007669"/>
    <property type="project" value="InterPro"/>
</dbReference>
<gene>
    <name evidence="9" type="ORF">UCRPC4_g04414</name>
</gene>
<feature type="region of interest" description="Disordered" evidence="7">
    <location>
        <begin position="1"/>
        <end position="109"/>
    </location>
</feature>
<name>A0A0G2G7M7_PHACM</name>
<evidence type="ECO:0000256" key="2">
    <source>
        <dbReference type="ARBA" id="ARBA00022723"/>
    </source>
</evidence>
<accession>A0A0G2G7M7</accession>
<evidence type="ECO:0000256" key="6">
    <source>
        <dbReference type="ARBA" id="ARBA00023242"/>
    </source>
</evidence>
<evidence type="ECO:0000256" key="3">
    <source>
        <dbReference type="ARBA" id="ARBA00022737"/>
    </source>
</evidence>
<feature type="compositionally biased region" description="Basic and acidic residues" evidence="7">
    <location>
        <begin position="27"/>
        <end position="38"/>
    </location>
</feature>
<dbReference type="GO" id="GO:0005634">
    <property type="term" value="C:nucleus"/>
    <property type="evidence" value="ECO:0007669"/>
    <property type="project" value="UniProtKB-SubCell"/>
</dbReference>